<dbReference type="GO" id="GO:0004499">
    <property type="term" value="F:N,N-dimethylaniline monooxygenase activity"/>
    <property type="evidence" value="ECO:0007669"/>
    <property type="project" value="InterPro"/>
</dbReference>
<dbReference type="AlphaFoldDB" id="A0A1D1V941"/>
<accession>A0A1D1V941</accession>
<comment type="similarity">
    <text evidence="1 6">Belongs to the FMO family.</text>
</comment>
<gene>
    <name evidence="8" type="primary">RvY_06984-1</name>
    <name evidence="8" type="synonym">RvY_06984.1</name>
    <name evidence="8" type="ORF">RvY_06984</name>
</gene>
<keyword evidence="5 6" id="KW-0560">Oxidoreductase</keyword>
<dbReference type="InterPro" id="IPR000960">
    <property type="entry name" value="Flavin_mOase"/>
</dbReference>
<sequence>MEDDVATNLRRPRVAIIGAGLSGLCALRHFSGDPRYAVIAFEQRDRIGGLWSYPYGCEEHVNAEETSPYYCRIYRNLHLNGPSNFQGYPELPFLDAETKAGIFPHHQLMTEYLQRYAKTHDLSSHIRFRALVTRIQPITENTTASALSHIGPCWELRITDLDSRDGMETIEIFDAVLICNGHFNKPYTPNVDSIQHFQGHVMHSAAYRTPEIFAGKNVLLVGSASSANDLTCELMHHAKTVLISRRGKYANVFRDQERFPSVVSVSPPLRFSAHHVSSDISSPTDTAPVSEEEPQGAKSYPVDVVIFCTGYTDHMPFLTPACKLEVSRGRVSPLYKHLIHCEYPTLCCVGVPRLTTPPKLIEDQVRYYKAVLDGNVLLPDRQTMMEECEEDERQRRNDGLQEHQRHLMYPLQTRYFPYLRGLAKDAGFEPSKQVDEKIMVHVIEKVCNEPYDFRKSRYIVVNDEEFVCEPI</sequence>
<comment type="cofactor">
    <cofactor evidence="6">
        <name>FAD</name>
        <dbReference type="ChEBI" id="CHEBI:57692"/>
    </cofactor>
</comment>
<dbReference type="SUPFAM" id="SSF51905">
    <property type="entry name" value="FAD/NAD(P)-binding domain"/>
    <property type="match status" value="2"/>
</dbReference>
<keyword evidence="2 6" id="KW-0285">Flavoprotein</keyword>
<dbReference type="Pfam" id="PF00743">
    <property type="entry name" value="FMO-like"/>
    <property type="match status" value="2"/>
</dbReference>
<dbReference type="PANTHER" id="PTHR23023">
    <property type="entry name" value="DIMETHYLANILINE MONOOXYGENASE"/>
    <property type="match status" value="1"/>
</dbReference>
<dbReference type="InterPro" id="IPR050346">
    <property type="entry name" value="FMO-like"/>
</dbReference>
<dbReference type="PIRSF" id="PIRSF000332">
    <property type="entry name" value="FMO"/>
    <property type="match status" value="1"/>
</dbReference>
<dbReference type="OrthoDB" id="66881at2759"/>
<keyword evidence="9" id="KW-1185">Reference proteome</keyword>
<evidence type="ECO:0000256" key="7">
    <source>
        <dbReference type="SAM" id="MobiDB-lite"/>
    </source>
</evidence>
<dbReference type="GO" id="GO:0050661">
    <property type="term" value="F:NADP binding"/>
    <property type="evidence" value="ECO:0007669"/>
    <property type="project" value="InterPro"/>
</dbReference>
<keyword evidence="4" id="KW-0521">NADP</keyword>
<feature type="compositionally biased region" description="Polar residues" evidence="7">
    <location>
        <begin position="278"/>
        <end position="287"/>
    </location>
</feature>
<keyword evidence="3 6" id="KW-0274">FAD</keyword>
<reference evidence="8 9" key="1">
    <citation type="journal article" date="2016" name="Nat. Commun.">
        <title>Extremotolerant tardigrade genome and improved radiotolerance of human cultured cells by tardigrade-unique protein.</title>
        <authorList>
            <person name="Hashimoto T."/>
            <person name="Horikawa D.D."/>
            <person name="Saito Y."/>
            <person name="Kuwahara H."/>
            <person name="Kozuka-Hata H."/>
            <person name="Shin-I T."/>
            <person name="Minakuchi Y."/>
            <person name="Ohishi K."/>
            <person name="Motoyama A."/>
            <person name="Aizu T."/>
            <person name="Enomoto A."/>
            <person name="Kondo K."/>
            <person name="Tanaka S."/>
            <person name="Hara Y."/>
            <person name="Koshikawa S."/>
            <person name="Sagara H."/>
            <person name="Miura T."/>
            <person name="Yokobori S."/>
            <person name="Miyagawa K."/>
            <person name="Suzuki Y."/>
            <person name="Kubo T."/>
            <person name="Oyama M."/>
            <person name="Kohara Y."/>
            <person name="Fujiyama A."/>
            <person name="Arakawa K."/>
            <person name="Katayama T."/>
            <person name="Toyoda A."/>
            <person name="Kunieda T."/>
        </authorList>
    </citation>
    <scope>NUCLEOTIDE SEQUENCE [LARGE SCALE GENOMIC DNA]</scope>
    <source>
        <strain evidence="8 9">YOKOZUNA-1</strain>
    </source>
</reference>
<evidence type="ECO:0000256" key="1">
    <source>
        <dbReference type="ARBA" id="ARBA00009183"/>
    </source>
</evidence>
<dbReference type="InterPro" id="IPR020946">
    <property type="entry name" value="Flavin_mOase-like"/>
</dbReference>
<evidence type="ECO:0000313" key="9">
    <source>
        <dbReference type="Proteomes" id="UP000186922"/>
    </source>
</evidence>
<name>A0A1D1V941_RAMVA</name>
<dbReference type="STRING" id="947166.A0A1D1V941"/>
<feature type="region of interest" description="Disordered" evidence="7">
    <location>
        <begin position="275"/>
        <end position="296"/>
    </location>
</feature>
<evidence type="ECO:0000256" key="2">
    <source>
        <dbReference type="ARBA" id="ARBA00022630"/>
    </source>
</evidence>
<dbReference type="Gene3D" id="3.50.50.60">
    <property type="entry name" value="FAD/NAD(P)-binding domain"/>
    <property type="match status" value="2"/>
</dbReference>
<comment type="caution">
    <text evidence="8">The sequence shown here is derived from an EMBL/GenBank/DDBJ whole genome shotgun (WGS) entry which is preliminary data.</text>
</comment>
<keyword evidence="6" id="KW-0503">Monooxygenase</keyword>
<dbReference type="EMBL" id="BDGG01000003">
    <property type="protein sequence ID" value="GAU95353.1"/>
    <property type="molecule type" value="Genomic_DNA"/>
</dbReference>
<evidence type="ECO:0000313" key="8">
    <source>
        <dbReference type="EMBL" id="GAU95353.1"/>
    </source>
</evidence>
<dbReference type="GO" id="GO:0050660">
    <property type="term" value="F:flavin adenine dinucleotide binding"/>
    <property type="evidence" value="ECO:0007669"/>
    <property type="project" value="InterPro"/>
</dbReference>
<evidence type="ECO:0000256" key="4">
    <source>
        <dbReference type="ARBA" id="ARBA00022857"/>
    </source>
</evidence>
<dbReference type="InterPro" id="IPR036188">
    <property type="entry name" value="FAD/NAD-bd_sf"/>
</dbReference>
<dbReference type="Proteomes" id="UP000186922">
    <property type="component" value="Unassembled WGS sequence"/>
</dbReference>
<dbReference type="EC" id="1.-.-.-" evidence="6"/>
<protein>
    <recommendedName>
        <fullName evidence="6">Flavin-containing monooxygenase</fullName>
        <ecNumber evidence="6">1.-.-.-</ecNumber>
    </recommendedName>
</protein>
<evidence type="ECO:0000256" key="6">
    <source>
        <dbReference type="RuleBase" id="RU361177"/>
    </source>
</evidence>
<evidence type="ECO:0000256" key="5">
    <source>
        <dbReference type="ARBA" id="ARBA00023002"/>
    </source>
</evidence>
<organism evidence="8 9">
    <name type="scientific">Ramazzottius varieornatus</name>
    <name type="common">Water bear</name>
    <name type="synonym">Tardigrade</name>
    <dbReference type="NCBI Taxonomy" id="947166"/>
    <lineage>
        <taxon>Eukaryota</taxon>
        <taxon>Metazoa</taxon>
        <taxon>Ecdysozoa</taxon>
        <taxon>Tardigrada</taxon>
        <taxon>Eutardigrada</taxon>
        <taxon>Parachela</taxon>
        <taxon>Hypsibioidea</taxon>
        <taxon>Ramazzottiidae</taxon>
        <taxon>Ramazzottius</taxon>
    </lineage>
</organism>
<proteinExistence type="inferred from homology"/>
<evidence type="ECO:0000256" key="3">
    <source>
        <dbReference type="ARBA" id="ARBA00022827"/>
    </source>
</evidence>